<sequence>MVKARKKRCPTIKQTANISSVMRAEIEKQGENFETVSSSASNTSSNTTEMSIRAHSKSSNRSERKHVRRSVKIMDEQVIEYENDLVSCYAKTDDTKSYASIDEQIDPEMEKQAEPSFRVPAPIVPLKIIQNPTGQPVRAEYLSDFDLCNAVDPAKPHTQAAKLDFVKRFEAELKFCEHMIEEVQRIITQNHRTDVELKVVRSRDKNQMPVCKIQIIRKIKPVNMQQEIYKNKQLVGFDTFELNRQLESTVPNPKSFVKLPTIYSAINVFNHLKNMISLNSKK</sequence>
<dbReference type="EMBL" id="CANHGI010000004">
    <property type="protein sequence ID" value="CAI5448773.1"/>
    <property type="molecule type" value="Genomic_DNA"/>
</dbReference>
<name>A0A9P1IN36_9PELO</name>
<organism evidence="2 3">
    <name type="scientific">Caenorhabditis angaria</name>
    <dbReference type="NCBI Taxonomy" id="860376"/>
    <lineage>
        <taxon>Eukaryota</taxon>
        <taxon>Metazoa</taxon>
        <taxon>Ecdysozoa</taxon>
        <taxon>Nematoda</taxon>
        <taxon>Chromadorea</taxon>
        <taxon>Rhabditida</taxon>
        <taxon>Rhabditina</taxon>
        <taxon>Rhabditomorpha</taxon>
        <taxon>Rhabditoidea</taxon>
        <taxon>Rhabditidae</taxon>
        <taxon>Peloderinae</taxon>
        <taxon>Caenorhabditis</taxon>
    </lineage>
</organism>
<keyword evidence="3" id="KW-1185">Reference proteome</keyword>
<gene>
    <name evidence="2" type="ORF">CAMP_LOCUS11410</name>
</gene>
<evidence type="ECO:0000313" key="2">
    <source>
        <dbReference type="EMBL" id="CAI5448773.1"/>
    </source>
</evidence>
<evidence type="ECO:0000313" key="3">
    <source>
        <dbReference type="Proteomes" id="UP001152747"/>
    </source>
</evidence>
<comment type="caution">
    <text evidence="2">The sequence shown here is derived from an EMBL/GenBank/DDBJ whole genome shotgun (WGS) entry which is preliminary data.</text>
</comment>
<accession>A0A9P1IN36</accession>
<proteinExistence type="predicted"/>
<dbReference type="AlphaFoldDB" id="A0A9P1IN36"/>
<evidence type="ECO:0000256" key="1">
    <source>
        <dbReference type="SAM" id="MobiDB-lite"/>
    </source>
</evidence>
<reference evidence="2" key="1">
    <citation type="submission" date="2022-11" db="EMBL/GenBank/DDBJ databases">
        <authorList>
            <person name="Kikuchi T."/>
        </authorList>
    </citation>
    <scope>NUCLEOTIDE SEQUENCE</scope>
    <source>
        <strain evidence="2">PS1010</strain>
    </source>
</reference>
<feature type="compositionally biased region" description="Basic residues" evidence="1">
    <location>
        <begin position="54"/>
        <end position="68"/>
    </location>
</feature>
<feature type="region of interest" description="Disordered" evidence="1">
    <location>
        <begin position="31"/>
        <end position="68"/>
    </location>
</feature>
<dbReference type="Proteomes" id="UP001152747">
    <property type="component" value="Unassembled WGS sequence"/>
</dbReference>
<dbReference type="OrthoDB" id="5830180at2759"/>
<feature type="compositionally biased region" description="Low complexity" evidence="1">
    <location>
        <begin position="35"/>
        <end position="48"/>
    </location>
</feature>
<protein>
    <submittedName>
        <fullName evidence="2">Uncharacterized protein</fullName>
    </submittedName>
</protein>